<feature type="transmembrane region" description="Helical" evidence="1">
    <location>
        <begin position="136"/>
        <end position="160"/>
    </location>
</feature>
<dbReference type="EMBL" id="RBII01000001">
    <property type="protein sequence ID" value="RKQ70841.1"/>
    <property type="molecule type" value="Genomic_DNA"/>
</dbReference>
<evidence type="ECO:0000313" key="2">
    <source>
        <dbReference type="EMBL" id="RKQ70841.1"/>
    </source>
</evidence>
<dbReference type="InterPro" id="IPR005240">
    <property type="entry name" value="DUF389"/>
</dbReference>
<keyword evidence="1" id="KW-0812">Transmembrane</keyword>
<protein>
    <submittedName>
        <fullName evidence="2">Putative hydrophobic protein (TIGR00341 family)</fullName>
    </submittedName>
</protein>
<dbReference type="InParanoid" id="A0A420WII0"/>
<feature type="transmembrane region" description="Helical" evidence="1">
    <location>
        <begin position="111"/>
        <end position="130"/>
    </location>
</feature>
<name>A0A420WII0_9PROT</name>
<keyword evidence="1" id="KW-0472">Membrane</keyword>
<keyword evidence="3" id="KW-1185">Reference proteome</keyword>
<evidence type="ECO:0000256" key="1">
    <source>
        <dbReference type="SAM" id="Phobius"/>
    </source>
</evidence>
<dbReference type="Pfam" id="PF04087">
    <property type="entry name" value="DUF389"/>
    <property type="match status" value="1"/>
</dbReference>
<sequence length="330" mass="34698">MRFIKANFPAAKMDAVIEILNNSSNIDWSIDSGYGRYEKAVEIVVAKGQGQGLIDSLQSLLSGSTDWRVVVMPVEATLPRPEEDMPPKEEKASTISMREVLYQQVSEGCKLNWDFIILTVLSSIVAAIGLNGDSVAIVIAAMVIAPLLGPILAFALATALGDLSLMWKATKTAITGLVVGFVFAFALTFFIDINLSSTEMISRTVIGPEIIALALASGAAAALSLSTGISSALVGVMVAVALLPPSVASALFLGAGKYEAAMGAALLLALNVVCAVLSAQLVFVYKGVRPRTWPNQVKASRAVKINATVWIALLGALAFLAYRLNLTAAL</sequence>
<feature type="transmembrane region" description="Helical" evidence="1">
    <location>
        <begin position="205"/>
        <end position="225"/>
    </location>
</feature>
<proteinExistence type="predicted"/>
<feature type="transmembrane region" description="Helical" evidence="1">
    <location>
        <begin position="232"/>
        <end position="255"/>
    </location>
</feature>
<comment type="caution">
    <text evidence="2">The sequence shown here is derived from an EMBL/GenBank/DDBJ whole genome shotgun (WGS) entry which is preliminary data.</text>
</comment>
<organism evidence="2 3">
    <name type="scientific">Litorimonas taeanensis</name>
    <dbReference type="NCBI Taxonomy" id="568099"/>
    <lineage>
        <taxon>Bacteria</taxon>
        <taxon>Pseudomonadati</taxon>
        <taxon>Pseudomonadota</taxon>
        <taxon>Alphaproteobacteria</taxon>
        <taxon>Maricaulales</taxon>
        <taxon>Robiginitomaculaceae</taxon>
    </lineage>
</organism>
<dbReference type="Proteomes" id="UP000282211">
    <property type="component" value="Unassembled WGS sequence"/>
</dbReference>
<accession>A0A420WII0</accession>
<reference evidence="2 3" key="1">
    <citation type="submission" date="2018-10" db="EMBL/GenBank/DDBJ databases">
        <title>Genomic Encyclopedia of Type Strains, Phase IV (KMG-IV): sequencing the most valuable type-strain genomes for metagenomic binning, comparative biology and taxonomic classification.</title>
        <authorList>
            <person name="Goeker M."/>
        </authorList>
    </citation>
    <scope>NUCLEOTIDE SEQUENCE [LARGE SCALE GENOMIC DNA]</scope>
    <source>
        <strain evidence="2 3">DSM 22008</strain>
    </source>
</reference>
<keyword evidence="1" id="KW-1133">Transmembrane helix</keyword>
<feature type="transmembrane region" description="Helical" evidence="1">
    <location>
        <begin position="172"/>
        <end position="193"/>
    </location>
</feature>
<dbReference type="OrthoDB" id="9790659at2"/>
<evidence type="ECO:0000313" key="3">
    <source>
        <dbReference type="Proteomes" id="UP000282211"/>
    </source>
</evidence>
<dbReference type="NCBIfam" id="TIGR00341">
    <property type="entry name" value="TIGR00341 family protein"/>
    <property type="match status" value="1"/>
</dbReference>
<dbReference type="AlphaFoldDB" id="A0A420WII0"/>
<gene>
    <name evidence="2" type="ORF">DES40_0142</name>
</gene>
<dbReference type="PANTHER" id="PTHR20992:SF9">
    <property type="entry name" value="AT15442P-RELATED"/>
    <property type="match status" value="1"/>
</dbReference>
<dbReference type="PANTHER" id="PTHR20992">
    <property type="entry name" value="AT15442P-RELATED"/>
    <property type="match status" value="1"/>
</dbReference>
<dbReference type="RefSeq" id="WP_121098663.1">
    <property type="nucleotide sequence ID" value="NZ_RBII01000001.1"/>
</dbReference>
<feature type="transmembrane region" description="Helical" evidence="1">
    <location>
        <begin position="305"/>
        <end position="324"/>
    </location>
</feature>
<feature type="transmembrane region" description="Helical" evidence="1">
    <location>
        <begin position="261"/>
        <end position="285"/>
    </location>
</feature>